<keyword evidence="3" id="KW-1185">Reference proteome</keyword>
<keyword evidence="2" id="KW-0614">Plasmid</keyword>
<sequence length="318" mass="36210">MSLGSFGTSFLRHIAQRFYLSKARAGRPGERLFSELMAKSLASELALREDLFDNVTVDAEKRAKFLRAPLPERRYMLFFTARSGSSRLGEMLERARVLGQPNEAFNFRFVPNIAQAYQADTLEAYVDMLLRRRNTRGTYGVEITYAHMMNLFGSMDRLIEMMAPTSYIWLIRENLLAQALSLSKLIQTKVAHSTAADQTSQMAADAAFQYKPLEILHAMARYCVEEDRLEADMARFGIKPLCLSYEQTVGQPDTVILRTIADHIGVGAVDLQPAPTSHHKLLGCRSAEYAERFAQEYPDFLARMTDYRAARIERLHKF</sequence>
<dbReference type="Gene3D" id="3.40.50.300">
    <property type="entry name" value="P-loop containing nucleotide triphosphate hydrolases"/>
    <property type="match status" value="1"/>
</dbReference>
<evidence type="ECO:0000259" key="1">
    <source>
        <dbReference type="Pfam" id="PF09037"/>
    </source>
</evidence>
<geneLocation type="plasmid" evidence="2 3">
    <name>unnamed1</name>
</geneLocation>
<dbReference type="EMBL" id="CP135444">
    <property type="protein sequence ID" value="WRY35316.1"/>
    <property type="molecule type" value="Genomic_DNA"/>
</dbReference>
<reference evidence="2 3" key="1">
    <citation type="submission" date="2023-09" db="EMBL/GenBank/DDBJ databases">
        <title>Thioclava shenzhenensis sp. nov., a multidrug resistant bacteria-antagonizing species isolated from coastal seawater.</title>
        <authorList>
            <person name="Long M."/>
        </authorList>
    </citation>
    <scope>NUCLEOTIDE SEQUENCE [LARGE SCALE GENOMIC DNA]</scope>
    <source>
        <strain evidence="2 3">FTW29</strain>
        <plasmid evidence="2 3">unnamed1</plasmid>
    </source>
</reference>
<evidence type="ECO:0000313" key="2">
    <source>
        <dbReference type="EMBL" id="WRY35316.1"/>
    </source>
</evidence>
<accession>A0ABZ1E2M4</accession>
<proteinExistence type="predicted"/>
<gene>
    <name evidence="2" type="ORF">RPE78_13750</name>
</gene>
<dbReference type="RefSeq" id="WP_330647089.1">
    <property type="nucleotide sequence ID" value="NZ_CP135444.1"/>
</dbReference>
<dbReference type="Pfam" id="PF09037">
    <property type="entry name" value="Sulphotransf"/>
    <property type="match status" value="1"/>
</dbReference>
<dbReference type="InterPro" id="IPR027417">
    <property type="entry name" value="P-loop_NTPase"/>
</dbReference>
<dbReference type="Proteomes" id="UP001623290">
    <property type="component" value="Plasmid unnamed1"/>
</dbReference>
<name>A0ABZ1E2M4_9RHOB</name>
<dbReference type="InterPro" id="IPR024628">
    <property type="entry name" value="Sulfotransferase_Stf0_dom"/>
</dbReference>
<feature type="domain" description="Sulphotransferase Stf0" evidence="1">
    <location>
        <begin position="75"/>
        <end position="295"/>
    </location>
</feature>
<evidence type="ECO:0000313" key="3">
    <source>
        <dbReference type="Proteomes" id="UP001623290"/>
    </source>
</evidence>
<protein>
    <submittedName>
        <fullName evidence="2">Stf0 family sulfotransferase</fullName>
    </submittedName>
</protein>
<organism evidence="2 3">
    <name type="scientific">Thioclava litoralis</name>
    <dbReference type="NCBI Taxonomy" id="3076557"/>
    <lineage>
        <taxon>Bacteria</taxon>
        <taxon>Pseudomonadati</taxon>
        <taxon>Pseudomonadota</taxon>
        <taxon>Alphaproteobacteria</taxon>
        <taxon>Rhodobacterales</taxon>
        <taxon>Paracoccaceae</taxon>
        <taxon>Thioclava</taxon>
    </lineage>
</organism>
<dbReference type="SUPFAM" id="SSF52540">
    <property type="entry name" value="P-loop containing nucleoside triphosphate hydrolases"/>
    <property type="match status" value="1"/>
</dbReference>